<dbReference type="InterPro" id="IPR036412">
    <property type="entry name" value="HAD-like_sf"/>
</dbReference>
<dbReference type="SFLD" id="SFLDS00003">
    <property type="entry name" value="Haloacid_Dehalogenase"/>
    <property type="match status" value="1"/>
</dbReference>
<dbReference type="PANTHER" id="PTHR47478:SF1">
    <property type="entry name" value="PYRIMIDINE 5'-NUCLEOTIDASE YJJG"/>
    <property type="match status" value="1"/>
</dbReference>
<dbReference type="Proteomes" id="UP001501479">
    <property type="component" value="Unassembled WGS sequence"/>
</dbReference>
<dbReference type="InterPro" id="IPR006439">
    <property type="entry name" value="HAD-SF_hydro_IA"/>
</dbReference>
<dbReference type="Pfam" id="PF00702">
    <property type="entry name" value="Hydrolase"/>
    <property type="match status" value="1"/>
</dbReference>
<evidence type="ECO:0000313" key="1">
    <source>
        <dbReference type="EMBL" id="GAA3717959.1"/>
    </source>
</evidence>
<dbReference type="SFLD" id="SFLDG01135">
    <property type="entry name" value="C1.5.6:_HAD__Beta-PGM__Phospha"/>
    <property type="match status" value="1"/>
</dbReference>
<dbReference type="Gene3D" id="3.40.50.1000">
    <property type="entry name" value="HAD superfamily/HAD-like"/>
    <property type="match status" value="1"/>
</dbReference>
<dbReference type="InterPro" id="IPR052550">
    <property type="entry name" value="Pyrimidine_5'-ntase_YjjG"/>
</dbReference>
<comment type="caution">
    <text evidence="1">The sequence shown here is derived from an EMBL/GenBank/DDBJ whole genome shotgun (WGS) entry which is preliminary data.</text>
</comment>
<dbReference type="InterPro" id="IPR023198">
    <property type="entry name" value="PGP-like_dom2"/>
</dbReference>
<dbReference type="SUPFAM" id="SSF56784">
    <property type="entry name" value="HAD-like"/>
    <property type="match status" value="1"/>
</dbReference>
<evidence type="ECO:0000313" key="2">
    <source>
        <dbReference type="Proteomes" id="UP001501479"/>
    </source>
</evidence>
<dbReference type="NCBIfam" id="TIGR01549">
    <property type="entry name" value="HAD-SF-IA-v1"/>
    <property type="match status" value="1"/>
</dbReference>
<proteinExistence type="predicted"/>
<dbReference type="PRINTS" id="PR00413">
    <property type="entry name" value="HADHALOGNASE"/>
</dbReference>
<dbReference type="EMBL" id="BAABDS010000039">
    <property type="protein sequence ID" value="GAA3717959.1"/>
    <property type="molecule type" value="Genomic_DNA"/>
</dbReference>
<accession>A0ABP7EE27</accession>
<dbReference type="RefSeq" id="WP_344965346.1">
    <property type="nucleotide sequence ID" value="NZ_BAABDS010000039.1"/>
</dbReference>
<gene>
    <name evidence="1" type="primary">yjjG</name>
    <name evidence="1" type="ORF">GCM10022421_27490</name>
</gene>
<dbReference type="NCBIfam" id="NF006976">
    <property type="entry name" value="PRK09449.1"/>
    <property type="match status" value="1"/>
</dbReference>
<organism evidence="1 2">
    <name type="scientific">Oceanisphaera sediminis</name>
    <dbReference type="NCBI Taxonomy" id="981381"/>
    <lineage>
        <taxon>Bacteria</taxon>
        <taxon>Pseudomonadati</taxon>
        <taxon>Pseudomonadota</taxon>
        <taxon>Gammaproteobacteria</taxon>
        <taxon>Aeromonadales</taxon>
        <taxon>Aeromonadaceae</taxon>
        <taxon>Oceanisphaera</taxon>
    </lineage>
</organism>
<dbReference type="CDD" id="cd04305">
    <property type="entry name" value="HAD_Neu5Ac-Pase_like"/>
    <property type="match status" value="1"/>
</dbReference>
<name>A0ABP7EE27_9GAMM</name>
<protein>
    <submittedName>
        <fullName evidence="1">Pyrimidine 5'-nucleotidase</fullName>
    </submittedName>
</protein>
<dbReference type="PANTHER" id="PTHR47478">
    <property type="match status" value="1"/>
</dbReference>
<keyword evidence="2" id="KW-1185">Reference proteome</keyword>
<dbReference type="InterPro" id="IPR011951">
    <property type="entry name" value="HAD-SF_hydro_IA_YjjG/PynA"/>
</dbReference>
<dbReference type="InterPro" id="IPR023214">
    <property type="entry name" value="HAD_sf"/>
</dbReference>
<dbReference type="SFLD" id="SFLDG01129">
    <property type="entry name" value="C1.5:_HAD__Beta-PGM__Phosphata"/>
    <property type="match status" value="1"/>
</dbReference>
<dbReference type="NCBIfam" id="TIGR02254">
    <property type="entry name" value="YjjG_YfnB"/>
    <property type="match status" value="1"/>
</dbReference>
<reference evidence="2" key="1">
    <citation type="journal article" date="2019" name="Int. J. Syst. Evol. Microbiol.">
        <title>The Global Catalogue of Microorganisms (GCM) 10K type strain sequencing project: providing services to taxonomists for standard genome sequencing and annotation.</title>
        <authorList>
            <consortium name="The Broad Institute Genomics Platform"/>
            <consortium name="The Broad Institute Genome Sequencing Center for Infectious Disease"/>
            <person name="Wu L."/>
            <person name="Ma J."/>
        </authorList>
    </citation>
    <scope>NUCLEOTIDE SEQUENCE [LARGE SCALE GENOMIC DNA]</scope>
    <source>
        <strain evidence="2">JCM 17329</strain>
    </source>
</reference>
<dbReference type="NCBIfam" id="TIGR01509">
    <property type="entry name" value="HAD-SF-IA-v3"/>
    <property type="match status" value="1"/>
</dbReference>
<sequence>MQYQWILFDADDTLFHFDALAGLTRMFAAFGVNFTEQDYQHYQTLSKPLWVDYQNGAISAEQLQHRRFQHWAERLSVTTQRLNHDFLAAMADICTLLPGARELVQALQGKAKLGIITNGFTAMQHTRLERAGWQDTFSTLVISEQVGIAKPDAGIFEHALELMGHPPKEQILMVGDNPHSDILGGLNAGIHTCWLNTDGKAAPQGITPRYEVSSLDQLHTLLLR</sequence>
<dbReference type="Gene3D" id="1.10.150.240">
    <property type="entry name" value="Putative phosphatase, domain 2"/>
    <property type="match status" value="1"/>
</dbReference>